<evidence type="ECO:0000313" key="3">
    <source>
        <dbReference type="EMBL" id="PSH67715.1"/>
    </source>
</evidence>
<keyword evidence="1" id="KW-1133">Transmembrane helix</keyword>
<dbReference type="EMBL" id="PGGO01000013">
    <property type="protein sequence ID" value="PSH67715.1"/>
    <property type="molecule type" value="Genomic_DNA"/>
</dbReference>
<name>A0A2P7BMP1_9HYPH</name>
<sequence length="135" mass="14488">MHQTGRYFTLDAMRGVAAIMVVLYHAGPVATIVAPAGYIAVDFFFALSGFVIAATYEARLRNGLTPQRFIRIRLARLYPLYLVGLVLGLTKVLGAWLVAAPHALTGAQILSATVFGLAILPTLPPVPPGHCSWKS</sequence>
<feature type="transmembrane region" description="Helical" evidence="1">
    <location>
        <begin position="105"/>
        <end position="126"/>
    </location>
</feature>
<feature type="domain" description="Acyltransferase 3" evidence="2">
    <location>
        <begin position="10"/>
        <end position="87"/>
    </location>
</feature>
<dbReference type="Pfam" id="PF01757">
    <property type="entry name" value="Acyl_transf_3"/>
    <property type="match status" value="1"/>
</dbReference>
<keyword evidence="1" id="KW-0812">Transmembrane</keyword>
<feature type="transmembrane region" description="Helical" evidence="1">
    <location>
        <begin position="7"/>
        <end position="26"/>
    </location>
</feature>
<dbReference type="OrthoDB" id="9796461at2"/>
<dbReference type="PANTHER" id="PTHR23028">
    <property type="entry name" value="ACETYLTRANSFERASE"/>
    <property type="match status" value="1"/>
</dbReference>
<evidence type="ECO:0000259" key="2">
    <source>
        <dbReference type="Pfam" id="PF01757"/>
    </source>
</evidence>
<proteinExistence type="predicted"/>
<dbReference type="InterPro" id="IPR002656">
    <property type="entry name" value="Acyl_transf_3_dom"/>
</dbReference>
<dbReference type="InterPro" id="IPR050879">
    <property type="entry name" value="Acyltransferase_3"/>
</dbReference>
<dbReference type="AlphaFoldDB" id="A0A2P7BMP1"/>
<organism evidence="3 4">
    <name type="scientific">Phyllobacterium brassicacearum</name>
    <dbReference type="NCBI Taxonomy" id="314235"/>
    <lineage>
        <taxon>Bacteria</taxon>
        <taxon>Pseudomonadati</taxon>
        <taxon>Pseudomonadota</taxon>
        <taxon>Alphaproteobacteria</taxon>
        <taxon>Hyphomicrobiales</taxon>
        <taxon>Phyllobacteriaceae</taxon>
        <taxon>Phyllobacterium</taxon>
    </lineage>
</organism>
<comment type="caution">
    <text evidence="3">The sequence shown here is derived from an EMBL/GenBank/DDBJ whole genome shotgun (WGS) entry which is preliminary data.</text>
</comment>
<gene>
    <name evidence="3" type="ORF">CU102_17670</name>
</gene>
<dbReference type="PANTHER" id="PTHR23028:SF134">
    <property type="entry name" value="PUTATIVE (AFU_ORTHOLOGUE AFUA_4G08520)-RELATED"/>
    <property type="match status" value="1"/>
</dbReference>
<dbReference type="RefSeq" id="WP_106712427.1">
    <property type="nucleotide sequence ID" value="NZ_PGGO01000013.1"/>
</dbReference>
<keyword evidence="1" id="KW-0472">Membrane</keyword>
<protein>
    <recommendedName>
        <fullName evidence="2">Acyltransferase 3 domain-containing protein</fullName>
    </recommendedName>
</protein>
<evidence type="ECO:0000313" key="4">
    <source>
        <dbReference type="Proteomes" id="UP000241444"/>
    </source>
</evidence>
<keyword evidence="4" id="KW-1185">Reference proteome</keyword>
<dbReference type="GO" id="GO:0016747">
    <property type="term" value="F:acyltransferase activity, transferring groups other than amino-acyl groups"/>
    <property type="evidence" value="ECO:0007669"/>
    <property type="project" value="InterPro"/>
</dbReference>
<reference evidence="4" key="1">
    <citation type="submission" date="2017-11" db="EMBL/GenBank/DDBJ databases">
        <authorList>
            <person name="Kuznetsova I."/>
            <person name="Sazanova A."/>
            <person name="Chirak E."/>
            <person name="Safronova V."/>
            <person name="Willems A."/>
        </authorList>
    </citation>
    <scope>NUCLEOTIDE SEQUENCE [LARGE SCALE GENOMIC DNA]</scope>
    <source>
        <strain evidence="4">STM 196</strain>
    </source>
</reference>
<feature type="transmembrane region" description="Helical" evidence="1">
    <location>
        <begin position="32"/>
        <end position="56"/>
    </location>
</feature>
<dbReference type="Proteomes" id="UP000241444">
    <property type="component" value="Unassembled WGS sequence"/>
</dbReference>
<feature type="transmembrane region" description="Helical" evidence="1">
    <location>
        <begin position="77"/>
        <end position="99"/>
    </location>
</feature>
<accession>A0A2P7BMP1</accession>
<evidence type="ECO:0000256" key="1">
    <source>
        <dbReference type="SAM" id="Phobius"/>
    </source>
</evidence>